<keyword evidence="1" id="KW-1133">Transmembrane helix</keyword>
<feature type="transmembrane region" description="Helical" evidence="1">
    <location>
        <begin position="163"/>
        <end position="185"/>
    </location>
</feature>
<accession>A0A369QN63</accession>
<dbReference type="RefSeq" id="WP_147275664.1">
    <property type="nucleotide sequence ID" value="NZ_QASA01000001.1"/>
</dbReference>
<keyword evidence="1" id="KW-0812">Transmembrane</keyword>
<dbReference type="EMBL" id="QASA01000001">
    <property type="protein sequence ID" value="RDC63648.1"/>
    <property type="molecule type" value="Genomic_DNA"/>
</dbReference>
<feature type="transmembrane region" description="Helical" evidence="1">
    <location>
        <begin position="47"/>
        <end position="67"/>
    </location>
</feature>
<keyword evidence="3" id="KW-1185">Reference proteome</keyword>
<proteinExistence type="predicted"/>
<organism evidence="2 3">
    <name type="scientific">Adhaeribacter pallidiroseus</name>
    <dbReference type="NCBI Taxonomy" id="2072847"/>
    <lineage>
        <taxon>Bacteria</taxon>
        <taxon>Pseudomonadati</taxon>
        <taxon>Bacteroidota</taxon>
        <taxon>Cytophagia</taxon>
        <taxon>Cytophagales</taxon>
        <taxon>Hymenobacteraceae</taxon>
        <taxon>Adhaeribacter</taxon>
    </lineage>
</organism>
<evidence type="ECO:0000256" key="1">
    <source>
        <dbReference type="SAM" id="Phobius"/>
    </source>
</evidence>
<comment type="caution">
    <text evidence="2">The sequence shown here is derived from an EMBL/GenBank/DDBJ whole genome shotgun (WGS) entry which is preliminary data.</text>
</comment>
<dbReference type="OrthoDB" id="876192at2"/>
<dbReference type="Proteomes" id="UP000253919">
    <property type="component" value="Unassembled WGS sequence"/>
</dbReference>
<reference evidence="2 3" key="1">
    <citation type="submission" date="2018-04" db="EMBL/GenBank/DDBJ databases">
        <title>Adhaeribacter sp. HMF7616 genome sequencing and assembly.</title>
        <authorList>
            <person name="Kang H."/>
            <person name="Kang J."/>
            <person name="Cha I."/>
            <person name="Kim H."/>
            <person name="Joh K."/>
        </authorList>
    </citation>
    <scope>NUCLEOTIDE SEQUENCE [LARGE SCALE GENOMIC DNA]</scope>
    <source>
        <strain evidence="2 3">HMF7616</strain>
    </source>
</reference>
<name>A0A369QN63_9BACT</name>
<keyword evidence="1" id="KW-0472">Membrane</keyword>
<evidence type="ECO:0000313" key="3">
    <source>
        <dbReference type="Proteomes" id="UP000253919"/>
    </source>
</evidence>
<dbReference type="AlphaFoldDB" id="A0A369QN63"/>
<feature type="transmembrane region" description="Helical" evidence="1">
    <location>
        <begin position="73"/>
        <end position="94"/>
    </location>
</feature>
<evidence type="ECO:0000313" key="2">
    <source>
        <dbReference type="EMBL" id="RDC63648.1"/>
    </source>
</evidence>
<gene>
    <name evidence="2" type="ORF">AHMF7616_02253</name>
</gene>
<protein>
    <submittedName>
        <fullName evidence="2">Uncharacterized protein</fullName>
    </submittedName>
</protein>
<sequence length="214" mass="24595">MLDMTELKNKWNQSHTTLPATETYDPASFQKIMVSRIRKQRYNSMQYFWASLVLQIIVYAMLSHVALKYWSDTVLLGVAIGCALLYVPFTIMLLRKFKQLAVLQLGEKHTAGFSIYEYVHRQHALLSSFYTFKKRYELVLIPLSSAILIWVFFRIYLPGGVMAHPVGAIICMLITLASCAAAIVAENKKRFQQPLTQLQQILNDLEPLHPPENK</sequence>
<feature type="transmembrane region" description="Helical" evidence="1">
    <location>
        <begin position="138"/>
        <end position="157"/>
    </location>
</feature>